<dbReference type="InterPro" id="IPR025166">
    <property type="entry name" value="Integrase_DNA_bind_dom"/>
</dbReference>
<dbReference type="Pfam" id="PF00589">
    <property type="entry name" value="Phage_integrase"/>
    <property type="match status" value="1"/>
</dbReference>
<dbReference type="InterPro" id="IPR010998">
    <property type="entry name" value="Integrase_recombinase_N"/>
</dbReference>
<dbReference type="PROSITE" id="PS51898">
    <property type="entry name" value="TYR_RECOMBINASE"/>
    <property type="match status" value="1"/>
</dbReference>
<reference evidence="6 7" key="1">
    <citation type="submission" date="2016-10" db="EMBL/GenBank/DDBJ databases">
        <authorList>
            <person name="de Groot N.N."/>
        </authorList>
    </citation>
    <scope>NUCLEOTIDE SEQUENCE [LARGE SCALE GENOMIC DNA]</scope>
    <source>
        <strain evidence="6 7">DSM 19073</strain>
    </source>
</reference>
<gene>
    <name evidence="6" type="ORF">SAMN04488095_1177</name>
</gene>
<dbReference type="GO" id="GO:0015074">
    <property type="term" value="P:DNA integration"/>
    <property type="evidence" value="ECO:0007669"/>
    <property type="project" value="UniProtKB-KW"/>
</dbReference>
<dbReference type="Pfam" id="PF13356">
    <property type="entry name" value="Arm-DNA-bind_3"/>
    <property type="match status" value="1"/>
</dbReference>
<dbReference type="InterPro" id="IPR002104">
    <property type="entry name" value="Integrase_catalytic"/>
</dbReference>
<dbReference type="InterPro" id="IPR013762">
    <property type="entry name" value="Integrase-like_cat_sf"/>
</dbReference>
<dbReference type="SUPFAM" id="SSF56349">
    <property type="entry name" value="DNA breaking-rejoining enzymes"/>
    <property type="match status" value="1"/>
</dbReference>
<feature type="domain" description="Tyr recombinase" evidence="5">
    <location>
        <begin position="213"/>
        <end position="383"/>
    </location>
</feature>
<dbReference type="GO" id="GO:0006310">
    <property type="term" value="P:DNA recombination"/>
    <property type="evidence" value="ECO:0007669"/>
    <property type="project" value="UniProtKB-KW"/>
</dbReference>
<keyword evidence="7" id="KW-1185">Reference proteome</keyword>
<dbReference type="PANTHER" id="PTHR30629">
    <property type="entry name" value="PROPHAGE INTEGRASE"/>
    <property type="match status" value="1"/>
</dbReference>
<dbReference type="Gene3D" id="3.30.160.390">
    <property type="entry name" value="Integrase, DNA-binding domain"/>
    <property type="match status" value="1"/>
</dbReference>
<evidence type="ECO:0000313" key="7">
    <source>
        <dbReference type="Proteomes" id="UP000199110"/>
    </source>
</evidence>
<comment type="similarity">
    <text evidence="1">Belongs to the 'phage' integrase family.</text>
</comment>
<organism evidence="6 7">
    <name type="scientific">Jannaschia pohangensis</name>
    <dbReference type="NCBI Taxonomy" id="390807"/>
    <lineage>
        <taxon>Bacteria</taxon>
        <taxon>Pseudomonadati</taxon>
        <taxon>Pseudomonadota</taxon>
        <taxon>Alphaproteobacteria</taxon>
        <taxon>Rhodobacterales</taxon>
        <taxon>Roseobacteraceae</taxon>
        <taxon>Jannaschia</taxon>
    </lineage>
</organism>
<name>A0A1I3J1J2_9RHOB</name>
<evidence type="ECO:0000256" key="4">
    <source>
        <dbReference type="ARBA" id="ARBA00023172"/>
    </source>
</evidence>
<dbReference type="AlphaFoldDB" id="A0A1I3J1J2"/>
<evidence type="ECO:0000256" key="1">
    <source>
        <dbReference type="ARBA" id="ARBA00008857"/>
    </source>
</evidence>
<evidence type="ECO:0000256" key="3">
    <source>
        <dbReference type="ARBA" id="ARBA00023125"/>
    </source>
</evidence>
<dbReference type="CDD" id="cd00801">
    <property type="entry name" value="INT_P4_C"/>
    <property type="match status" value="1"/>
</dbReference>
<keyword evidence="2" id="KW-0229">DNA integration</keyword>
<evidence type="ECO:0000259" key="5">
    <source>
        <dbReference type="PROSITE" id="PS51898"/>
    </source>
</evidence>
<sequence>MPKQNLTAAFVDKVKPPETGRTEYWDGLLPGFGLRVASGGAKSWCLIYRVNGKQVRETLEARYPALGLADARKIARDKMETVQRGVDPRRPTAARTTTVADLASAFVEQHCKPNNKTWRAQESQLQMHVVARWGTRRPDRVSKLDVTQMLQEVAVKRGDKSGGKGRGGVATGGPVAAENVLKVLRAMYNWAMDHDIVEANPAMRAKPPVRPVSRDRVLSDDEVRAVWRAALDLGYPFGHWARLLLATGQRRTEVAAMTWDEVEGDTWVMPKERTKAARAHVVPLSEIALAILSECPRQSGPHVFSTSAGANHIRGYSKAKVEFDAAVGFGDWRYHDLRRTCATGMAALGVVDDIIGRVLNHAPRGVTARYNRYTYIEEKKAALAAWGERLGEIVDG</sequence>
<dbReference type="PANTHER" id="PTHR30629:SF2">
    <property type="entry name" value="PROPHAGE INTEGRASE INTS-RELATED"/>
    <property type="match status" value="1"/>
</dbReference>
<dbReference type="EMBL" id="FORA01000001">
    <property type="protein sequence ID" value="SFI54151.1"/>
    <property type="molecule type" value="Genomic_DNA"/>
</dbReference>
<proteinExistence type="inferred from homology"/>
<keyword evidence="3" id="KW-0238">DNA-binding</keyword>
<dbReference type="GO" id="GO:0003677">
    <property type="term" value="F:DNA binding"/>
    <property type="evidence" value="ECO:0007669"/>
    <property type="project" value="UniProtKB-KW"/>
</dbReference>
<protein>
    <submittedName>
        <fullName evidence="6">Phage integrase family protein</fullName>
    </submittedName>
</protein>
<dbReference type="STRING" id="390807.SAMN04488095_1177"/>
<dbReference type="Gene3D" id="1.10.443.10">
    <property type="entry name" value="Intergrase catalytic core"/>
    <property type="match status" value="1"/>
</dbReference>
<keyword evidence="4" id="KW-0233">DNA recombination</keyword>
<dbReference type="OrthoDB" id="7615137at2"/>
<dbReference type="Proteomes" id="UP000199110">
    <property type="component" value="Unassembled WGS sequence"/>
</dbReference>
<dbReference type="InterPro" id="IPR038488">
    <property type="entry name" value="Integrase_DNA-bd_sf"/>
</dbReference>
<dbReference type="InterPro" id="IPR011010">
    <property type="entry name" value="DNA_brk_join_enz"/>
</dbReference>
<accession>A0A1I3J1J2</accession>
<dbReference type="Gene3D" id="1.10.150.130">
    <property type="match status" value="1"/>
</dbReference>
<evidence type="ECO:0000313" key="6">
    <source>
        <dbReference type="EMBL" id="SFI54151.1"/>
    </source>
</evidence>
<evidence type="ECO:0000256" key="2">
    <source>
        <dbReference type="ARBA" id="ARBA00022908"/>
    </source>
</evidence>
<dbReference type="RefSeq" id="WP_092777977.1">
    <property type="nucleotide sequence ID" value="NZ_FORA01000001.1"/>
</dbReference>
<dbReference type="InterPro" id="IPR050808">
    <property type="entry name" value="Phage_Integrase"/>
</dbReference>